<keyword evidence="3" id="KW-1185">Reference proteome</keyword>
<name>A0A9X4ADR4_9BACI</name>
<dbReference type="AlphaFoldDB" id="A0A9X4ADR4"/>
<keyword evidence="1" id="KW-1133">Transmembrane helix</keyword>
<gene>
    <name evidence="2" type="ORF">NC799_02805</name>
</gene>
<reference evidence="2" key="1">
    <citation type="submission" date="2022-06" db="EMBL/GenBank/DDBJ databases">
        <title>Aquibacillus sp. a new bacterium isolated from soil saline samples.</title>
        <authorList>
            <person name="Galisteo C."/>
            <person name="De La Haba R."/>
            <person name="Sanchez-Porro C."/>
            <person name="Ventosa A."/>
        </authorList>
    </citation>
    <scope>NUCLEOTIDE SEQUENCE</scope>
    <source>
        <strain evidence="2">3ASR75-54</strain>
    </source>
</reference>
<feature type="transmembrane region" description="Helical" evidence="1">
    <location>
        <begin position="61"/>
        <end position="83"/>
    </location>
</feature>
<evidence type="ECO:0000313" key="3">
    <source>
        <dbReference type="Proteomes" id="UP001145069"/>
    </source>
</evidence>
<dbReference type="EMBL" id="JAMQKC010000002">
    <property type="protein sequence ID" value="MDC3415837.1"/>
    <property type="molecule type" value="Genomic_DNA"/>
</dbReference>
<organism evidence="2 3">
    <name type="scientific">Aquibacillus salsiterrae</name>
    <dbReference type="NCBI Taxonomy" id="2950439"/>
    <lineage>
        <taxon>Bacteria</taxon>
        <taxon>Bacillati</taxon>
        <taxon>Bacillota</taxon>
        <taxon>Bacilli</taxon>
        <taxon>Bacillales</taxon>
        <taxon>Bacillaceae</taxon>
        <taxon>Aquibacillus</taxon>
    </lineage>
</organism>
<comment type="caution">
    <text evidence="2">The sequence shown here is derived from an EMBL/GenBank/DDBJ whole genome shotgun (WGS) entry which is preliminary data.</text>
</comment>
<dbReference type="InterPro" id="IPR048147">
    <property type="entry name" value="CBO0543-like"/>
</dbReference>
<proteinExistence type="predicted"/>
<evidence type="ECO:0000313" key="2">
    <source>
        <dbReference type="EMBL" id="MDC3415837.1"/>
    </source>
</evidence>
<sequence>MNTYDKIIQNKKEAIELHNNYWLSEVVYSYQWWLIITLLIVPWILWFILTDRSRKKKQLIVGLIVMIVSYLMDQIGSAMLLWHYPYTLTPLERSVFDPVDLSVLPVSYMLIYQYFTKISSYLTVAVLFSFCAAFIGGNLAEAIHVYDIINWQHIFSVPIYFSMFVLLRLIVKKLE</sequence>
<accession>A0A9X4ADR4</accession>
<keyword evidence="1" id="KW-0472">Membrane</keyword>
<protein>
    <submittedName>
        <fullName evidence="2">Uncharacterized protein</fullName>
    </submittedName>
</protein>
<evidence type="ECO:0000256" key="1">
    <source>
        <dbReference type="SAM" id="Phobius"/>
    </source>
</evidence>
<dbReference type="Proteomes" id="UP001145069">
    <property type="component" value="Unassembled WGS sequence"/>
</dbReference>
<feature type="transmembrane region" description="Helical" evidence="1">
    <location>
        <begin position="151"/>
        <end position="171"/>
    </location>
</feature>
<dbReference type="RefSeq" id="WP_272444813.1">
    <property type="nucleotide sequence ID" value="NZ_JAMQKC010000002.1"/>
</dbReference>
<keyword evidence="1" id="KW-0812">Transmembrane</keyword>
<feature type="transmembrane region" description="Helical" evidence="1">
    <location>
        <begin position="95"/>
        <end position="114"/>
    </location>
</feature>
<dbReference type="NCBIfam" id="NF041644">
    <property type="entry name" value="CBO0543_fam"/>
    <property type="match status" value="1"/>
</dbReference>
<feature type="transmembrane region" description="Helical" evidence="1">
    <location>
        <begin position="30"/>
        <end position="49"/>
    </location>
</feature>
<feature type="transmembrane region" description="Helical" evidence="1">
    <location>
        <begin position="121"/>
        <end position="139"/>
    </location>
</feature>